<dbReference type="AlphaFoldDB" id="A0A0G1CF24"/>
<dbReference type="STRING" id="1618659.UV11_C0011G0029"/>
<name>A0A0G1CF24_9BACT</name>
<dbReference type="EMBL" id="LCDF01000011">
    <property type="protein sequence ID" value="KKS48148.1"/>
    <property type="molecule type" value="Genomic_DNA"/>
</dbReference>
<gene>
    <name evidence="1" type="ORF">UV11_C0011G0029</name>
</gene>
<evidence type="ECO:0000313" key="2">
    <source>
        <dbReference type="Proteomes" id="UP000034036"/>
    </source>
</evidence>
<accession>A0A0G1CF24</accession>
<protein>
    <submittedName>
        <fullName evidence="1">Uncharacterized protein</fullName>
    </submittedName>
</protein>
<organism evidence="1 2">
    <name type="scientific">Candidatus Giovannonibacteria bacterium GW2011_GWF2_42_19</name>
    <dbReference type="NCBI Taxonomy" id="1618659"/>
    <lineage>
        <taxon>Bacteria</taxon>
        <taxon>Candidatus Giovannoniibacteriota</taxon>
    </lineage>
</organism>
<evidence type="ECO:0000313" key="1">
    <source>
        <dbReference type="EMBL" id="KKS48148.1"/>
    </source>
</evidence>
<proteinExistence type="predicted"/>
<comment type="caution">
    <text evidence="1">The sequence shown here is derived from an EMBL/GenBank/DDBJ whole genome shotgun (WGS) entry which is preliminary data.</text>
</comment>
<reference evidence="1 2" key="1">
    <citation type="journal article" date="2015" name="Nature">
        <title>rRNA introns, odd ribosomes, and small enigmatic genomes across a large radiation of phyla.</title>
        <authorList>
            <person name="Brown C.T."/>
            <person name="Hug L.A."/>
            <person name="Thomas B.C."/>
            <person name="Sharon I."/>
            <person name="Castelle C.J."/>
            <person name="Singh A."/>
            <person name="Wilkins M.J."/>
            <person name="Williams K.H."/>
            <person name="Banfield J.F."/>
        </authorList>
    </citation>
    <scope>NUCLEOTIDE SEQUENCE [LARGE SCALE GENOMIC DNA]</scope>
</reference>
<dbReference type="Proteomes" id="UP000034036">
    <property type="component" value="Unassembled WGS sequence"/>
</dbReference>
<sequence length="129" mass="15243">MTKPFHKKNVKPKKRVILKPRKYRRSSIPERNQRLLIYFLQKGQRKKRALNAREKKLVKAALKALTLKIESEYGSGADFLEHRFDPDVSRLLREDIRDNYSAGMKKSHPDSDIIFTPRRFQISSKYLAT</sequence>